<evidence type="ECO:0008006" key="3">
    <source>
        <dbReference type="Google" id="ProtNLM"/>
    </source>
</evidence>
<proteinExistence type="predicted"/>
<dbReference type="OrthoDB" id="6493944at2759"/>
<dbReference type="eggNOG" id="ENOG502RUIY">
    <property type="taxonomic scope" value="Eukaryota"/>
</dbReference>
<dbReference type="InParanoid" id="N1JJK8"/>
<evidence type="ECO:0000313" key="1">
    <source>
        <dbReference type="EMBL" id="CCU82422.1"/>
    </source>
</evidence>
<gene>
    <name evidence="1" type="ORF">BGHDH14_bgh01690</name>
</gene>
<evidence type="ECO:0000313" key="2">
    <source>
        <dbReference type="Proteomes" id="UP000015441"/>
    </source>
</evidence>
<sequence length="749" mass="84899">MSDPRGKLCGLLRSKSFTDKRQDSTYVRVPNPKSKCLPQKLSLTNLISQERKKVKFRKPRRDSFDDIYNDIYIPYTNPTPLRRRNQVQSVQSASTHRRAKHSIEEVSAKVWPPLGSNDSDSLPPPKAKALIATGAVTFDGYKLPITHAGKNFYHLFATHSGQTIDENDGRTDMFVHSASLRLLGLGMPEYPWETLEQPSMAFCYGSMPGTVRLNHWINLSSQVYQEEKLSDTSVKLREITLDTIIDQLSHLESELAGNTQSHKTRNIYKILLQPPSKRQGSQNTTGMQIYDLVRALSRHEWIDFSQSENQVVAQFFIDKTHSEKQISKPFFHQLLIALELEIRIQRFGEEVKLEILRNLPEKVKWDLALAKRWQNNVRIDNFKKSGKFDLFNIHLLQKKQQFHDLYIFAEALKWPNLSSIELLTADWFLEVSDLSEHALSYLSSVILPGPTLPFLLMKSLLSFDNSLAYPTLDLLTHMSPNSGFQYKGTTYWTSNCILGKVLAPTCKEIGGWIGPACSAEGLDPTQAAQIFQQEAKRRLKAVDVETINERSLPLGPAAKTYPISDYMIVEPNLDQDSFVDNIRIEKLKLRPMSSPKAKLESHKSVPDSFDACIQFAVDGTSWPLRLRFNVMFINAASCKGGPHPLFIDYEYKIIPIDEILCMGDWKNQDHELEYPARLGGNDENVLVIESFGIADNEVLARAWCAHEGISALVADISKTCMSCAIREAFAACLDVLILVDRSSSNQDNE</sequence>
<dbReference type="PANTHER" id="PTHR42345:SF1">
    <property type="entry name" value="VTC DOMAIN-CONTAINING PROTEIN"/>
    <property type="match status" value="1"/>
</dbReference>
<dbReference type="PANTHER" id="PTHR42345">
    <property type="entry name" value="TPR_REGION DOMAIN-CONTAINING PROTEIN"/>
    <property type="match status" value="1"/>
</dbReference>
<dbReference type="AlphaFoldDB" id="N1JJK8"/>
<protein>
    <recommendedName>
        <fullName evidence="3">Vtc domain-containing protein</fullName>
    </recommendedName>
</protein>
<dbReference type="Proteomes" id="UP000015441">
    <property type="component" value="Unassembled WGS sequence"/>
</dbReference>
<comment type="caution">
    <text evidence="1">The sequence shown here is derived from an EMBL/GenBank/DDBJ whole genome shotgun (WGS) entry which is preliminary data.</text>
</comment>
<accession>N1JJK8</accession>
<reference evidence="1 2" key="1">
    <citation type="journal article" date="2010" name="Science">
        <title>Genome expansion and gene loss in powdery mildew fungi reveal tradeoffs in extreme parasitism.</title>
        <authorList>
            <person name="Spanu P.D."/>
            <person name="Abbott J.C."/>
            <person name="Amselem J."/>
            <person name="Burgis T.A."/>
            <person name="Soanes D.M."/>
            <person name="Stueber K."/>
            <person name="Ver Loren van Themaat E."/>
            <person name="Brown J.K.M."/>
            <person name="Butcher S.A."/>
            <person name="Gurr S.J."/>
            <person name="Lebrun M.-H."/>
            <person name="Ridout C.J."/>
            <person name="Schulze-Lefert P."/>
            <person name="Talbot N.J."/>
            <person name="Ahmadinejad N."/>
            <person name="Ametz C."/>
            <person name="Barton G.R."/>
            <person name="Benjdia M."/>
            <person name="Bidzinski P."/>
            <person name="Bindschedler L.V."/>
            <person name="Both M."/>
            <person name="Brewer M.T."/>
            <person name="Cadle-Davidson L."/>
            <person name="Cadle-Davidson M.M."/>
            <person name="Collemare J."/>
            <person name="Cramer R."/>
            <person name="Frenkel O."/>
            <person name="Godfrey D."/>
            <person name="Harriman J."/>
            <person name="Hoede C."/>
            <person name="King B.C."/>
            <person name="Klages S."/>
            <person name="Kleemann J."/>
            <person name="Knoll D."/>
            <person name="Koti P.S."/>
            <person name="Kreplak J."/>
            <person name="Lopez-Ruiz F.J."/>
            <person name="Lu X."/>
            <person name="Maekawa T."/>
            <person name="Mahanil S."/>
            <person name="Micali C."/>
            <person name="Milgroom M.G."/>
            <person name="Montana G."/>
            <person name="Noir S."/>
            <person name="O'Connell R.J."/>
            <person name="Oberhaensli S."/>
            <person name="Parlange F."/>
            <person name="Pedersen C."/>
            <person name="Quesneville H."/>
            <person name="Reinhardt R."/>
            <person name="Rott M."/>
            <person name="Sacristan S."/>
            <person name="Schmidt S.M."/>
            <person name="Schoen M."/>
            <person name="Skamnioti P."/>
            <person name="Sommer H."/>
            <person name="Stephens A."/>
            <person name="Takahara H."/>
            <person name="Thordal-Christensen H."/>
            <person name="Vigouroux M."/>
            <person name="Wessling R."/>
            <person name="Wicker T."/>
            <person name="Panstruga R."/>
        </authorList>
    </citation>
    <scope>NUCLEOTIDE SEQUENCE [LARGE SCALE GENOMIC DNA]</scope>
    <source>
        <strain evidence="1">DH14</strain>
    </source>
</reference>
<dbReference type="STRING" id="546991.N1JJK8"/>
<name>N1JJK8_BLUG1</name>
<organism evidence="1 2">
    <name type="scientific">Blumeria graminis f. sp. hordei (strain DH14)</name>
    <name type="common">Barley powdery mildew</name>
    <name type="synonym">Oidium monilioides f. sp. hordei</name>
    <dbReference type="NCBI Taxonomy" id="546991"/>
    <lineage>
        <taxon>Eukaryota</taxon>
        <taxon>Fungi</taxon>
        <taxon>Dikarya</taxon>
        <taxon>Ascomycota</taxon>
        <taxon>Pezizomycotina</taxon>
        <taxon>Leotiomycetes</taxon>
        <taxon>Erysiphales</taxon>
        <taxon>Erysiphaceae</taxon>
        <taxon>Blumeria</taxon>
        <taxon>Blumeria hordei</taxon>
    </lineage>
</organism>
<dbReference type="EMBL" id="CAUH01006376">
    <property type="protein sequence ID" value="CCU82422.1"/>
    <property type="molecule type" value="Genomic_DNA"/>
</dbReference>
<dbReference type="HOGENOM" id="CLU_015126_0_0_1"/>
<keyword evidence="2" id="KW-1185">Reference proteome</keyword>